<name>A0A183BFN5_9TREM</name>
<keyword evidence="2" id="KW-1185">Reference proteome</keyword>
<evidence type="ECO:0000313" key="3">
    <source>
        <dbReference type="WBParaSite" id="ECPE_0001806601-mRNA-1"/>
    </source>
</evidence>
<dbReference type="Proteomes" id="UP000272942">
    <property type="component" value="Unassembled WGS sequence"/>
</dbReference>
<dbReference type="EMBL" id="UZAN01073847">
    <property type="protein sequence ID" value="VDP95412.1"/>
    <property type="molecule type" value="Genomic_DNA"/>
</dbReference>
<reference evidence="3" key="1">
    <citation type="submission" date="2016-06" db="UniProtKB">
        <authorList>
            <consortium name="WormBaseParasite"/>
        </authorList>
    </citation>
    <scope>IDENTIFICATION</scope>
</reference>
<proteinExistence type="predicted"/>
<gene>
    <name evidence="1" type="ORF">ECPE_LOCUS18020</name>
</gene>
<organism evidence="3">
    <name type="scientific">Echinostoma caproni</name>
    <dbReference type="NCBI Taxonomy" id="27848"/>
    <lineage>
        <taxon>Eukaryota</taxon>
        <taxon>Metazoa</taxon>
        <taxon>Spiralia</taxon>
        <taxon>Lophotrochozoa</taxon>
        <taxon>Platyhelminthes</taxon>
        <taxon>Trematoda</taxon>
        <taxon>Digenea</taxon>
        <taxon>Plagiorchiida</taxon>
        <taxon>Echinostomata</taxon>
        <taxon>Echinostomatoidea</taxon>
        <taxon>Echinostomatidae</taxon>
        <taxon>Echinostoma</taxon>
    </lineage>
</organism>
<sequence length="71" mass="7671">MCSTDTAFKLNRCTDVPPPPVRAVPGDLKALRCDGLVKPRLSNHNTVCSYDFGSQFSPLVAYGAGVRVECQ</sequence>
<evidence type="ECO:0000313" key="1">
    <source>
        <dbReference type="EMBL" id="VDP95412.1"/>
    </source>
</evidence>
<dbReference type="WBParaSite" id="ECPE_0001806601-mRNA-1">
    <property type="protein sequence ID" value="ECPE_0001806601-mRNA-1"/>
    <property type="gene ID" value="ECPE_0001806601"/>
</dbReference>
<evidence type="ECO:0000313" key="2">
    <source>
        <dbReference type="Proteomes" id="UP000272942"/>
    </source>
</evidence>
<reference evidence="1 2" key="2">
    <citation type="submission" date="2018-11" db="EMBL/GenBank/DDBJ databases">
        <authorList>
            <consortium name="Pathogen Informatics"/>
        </authorList>
    </citation>
    <scope>NUCLEOTIDE SEQUENCE [LARGE SCALE GENOMIC DNA]</scope>
    <source>
        <strain evidence="1 2">Egypt</strain>
    </source>
</reference>
<dbReference type="AlphaFoldDB" id="A0A183BFN5"/>
<accession>A0A183BFN5</accession>
<protein>
    <submittedName>
        <fullName evidence="3">Lipoprotein</fullName>
    </submittedName>
</protein>